<dbReference type="InParanoid" id="A0A0D1XMA8"/>
<keyword evidence="11" id="KW-1185">Reference proteome</keyword>
<evidence type="ECO:0000259" key="9">
    <source>
        <dbReference type="PROSITE" id="PS50850"/>
    </source>
</evidence>
<feature type="transmembrane region" description="Helical" evidence="8">
    <location>
        <begin position="45"/>
        <end position="65"/>
    </location>
</feature>
<evidence type="ECO:0000256" key="6">
    <source>
        <dbReference type="ARBA" id="ARBA00023136"/>
    </source>
</evidence>
<evidence type="ECO:0000256" key="4">
    <source>
        <dbReference type="ARBA" id="ARBA00022692"/>
    </source>
</evidence>
<feature type="transmembrane region" description="Helical" evidence="8">
    <location>
        <begin position="485"/>
        <end position="504"/>
    </location>
</feature>
<feature type="transmembrane region" description="Helical" evidence="8">
    <location>
        <begin position="391"/>
        <end position="411"/>
    </location>
</feature>
<feature type="transmembrane region" description="Helical" evidence="8">
    <location>
        <begin position="102"/>
        <end position="121"/>
    </location>
</feature>
<feature type="transmembrane region" description="Helical" evidence="8">
    <location>
        <begin position="218"/>
        <end position="238"/>
    </location>
</feature>
<dbReference type="PANTHER" id="PTHR23503:SF8">
    <property type="entry name" value="FACILITATED GLUCOSE TRANSPORTER PROTEIN 1"/>
    <property type="match status" value="1"/>
</dbReference>
<dbReference type="InterPro" id="IPR003663">
    <property type="entry name" value="Sugar/inositol_transpt"/>
</dbReference>
<feature type="transmembrane region" description="Helical" evidence="8">
    <location>
        <begin position="157"/>
        <end position="178"/>
    </location>
</feature>
<evidence type="ECO:0000256" key="2">
    <source>
        <dbReference type="ARBA" id="ARBA00010992"/>
    </source>
</evidence>
<comment type="similarity">
    <text evidence="2 7">Belongs to the major facilitator superfamily. Sugar transporter (TC 2.A.1.1) family.</text>
</comment>
<dbReference type="PROSITE" id="PS00217">
    <property type="entry name" value="SUGAR_TRANSPORT_2"/>
    <property type="match status" value="1"/>
</dbReference>
<dbReference type="AlphaFoldDB" id="A0A0D1XMA8"/>
<evidence type="ECO:0000313" key="11">
    <source>
        <dbReference type="Proteomes" id="UP000053259"/>
    </source>
</evidence>
<dbReference type="OrthoDB" id="4540492at2759"/>
<dbReference type="Pfam" id="PF00083">
    <property type="entry name" value="Sugar_tr"/>
    <property type="match status" value="1"/>
</dbReference>
<dbReference type="GeneID" id="27313323"/>
<sequence>MSALKTYGTLRKDDTEVQFIESAERQYRQQPTMDPRTWFKDLTPYFLYIVLVATIGPMLFGYHLAELNTPQDVITCKKKSLFDTGLDKSTLPQCIPMNDTQVGIVSSMFTLGGFMGAMAAGPAGNRYGRLRTMMATIFFFVLGPVFESLAPSIGVMAFGRLVSGLGAGASIVVVPIYISEVSPPAEKGFFGSLVQVMVNFGIFTTQLLGYLLSYGQMWRLVLAIGGAIGALGGIGLLFSAESPKWTAGEGKGSKAKKMLLRIRGDKFDIEEEYATWGVHDDSDIPAEEETLLSSNNEHGIRPAVDAKGRKENLSMWQAVADPNNRKAIIGVVAVMIAQQLTGINSIIMYGVTLLADLLQSNSALLNLFVSLLNIVVTLGCAPLIDKLGRKSCLLTSIAGMGVSSLLLGIGILHEISILSAVAVLCFVGSFGIGLGPIPFILAAELVDTEAVGATQGWALGANWISTFIVAQFFPVVNGYLGKGKIYFIFASVALFFWLFIGWWVPETKGKRNADEVWGRIPRVSERED</sequence>
<name>A0A0D1XMA8_9PEZI</name>
<gene>
    <name evidence="10" type="ORF">PV09_05350</name>
</gene>
<dbReference type="InterPro" id="IPR045263">
    <property type="entry name" value="GLUT"/>
</dbReference>
<dbReference type="GO" id="GO:0016020">
    <property type="term" value="C:membrane"/>
    <property type="evidence" value="ECO:0007669"/>
    <property type="project" value="UniProtKB-SubCell"/>
</dbReference>
<dbReference type="PANTHER" id="PTHR23503">
    <property type="entry name" value="SOLUTE CARRIER FAMILY 2"/>
    <property type="match status" value="1"/>
</dbReference>
<proteinExistence type="inferred from homology"/>
<comment type="subcellular location">
    <subcellularLocation>
        <location evidence="1">Membrane</location>
        <topology evidence="1">Multi-pass membrane protein</topology>
    </subcellularLocation>
</comment>
<evidence type="ECO:0000256" key="3">
    <source>
        <dbReference type="ARBA" id="ARBA00022448"/>
    </source>
</evidence>
<evidence type="ECO:0000256" key="8">
    <source>
        <dbReference type="SAM" id="Phobius"/>
    </source>
</evidence>
<evidence type="ECO:0000256" key="5">
    <source>
        <dbReference type="ARBA" id="ARBA00022989"/>
    </source>
</evidence>
<feature type="transmembrane region" description="Helical" evidence="8">
    <location>
        <begin position="455"/>
        <end position="473"/>
    </location>
</feature>
<feature type="transmembrane region" description="Helical" evidence="8">
    <location>
        <begin position="190"/>
        <end position="212"/>
    </location>
</feature>
<dbReference type="Gene3D" id="1.20.1250.20">
    <property type="entry name" value="MFS general substrate transporter like domains"/>
    <property type="match status" value="1"/>
</dbReference>
<dbReference type="STRING" id="253628.A0A0D1XMA8"/>
<dbReference type="GO" id="GO:0015149">
    <property type="term" value="F:hexose transmembrane transporter activity"/>
    <property type="evidence" value="ECO:0007669"/>
    <property type="project" value="TreeGrafter"/>
</dbReference>
<reference evidence="10 11" key="1">
    <citation type="submission" date="2015-01" db="EMBL/GenBank/DDBJ databases">
        <title>The Genome Sequence of Ochroconis gallopava CBS43764.</title>
        <authorList>
            <consortium name="The Broad Institute Genomics Platform"/>
            <person name="Cuomo C."/>
            <person name="de Hoog S."/>
            <person name="Gorbushina A."/>
            <person name="Stielow B."/>
            <person name="Teixiera M."/>
            <person name="Abouelleil A."/>
            <person name="Chapman S.B."/>
            <person name="Priest M."/>
            <person name="Young S.K."/>
            <person name="Wortman J."/>
            <person name="Nusbaum C."/>
            <person name="Birren B."/>
        </authorList>
    </citation>
    <scope>NUCLEOTIDE SEQUENCE [LARGE SCALE GENOMIC DNA]</scope>
    <source>
        <strain evidence="10 11">CBS 43764</strain>
    </source>
</reference>
<dbReference type="FunCoup" id="A0A0D1XMA8">
    <property type="interactions" value="746"/>
</dbReference>
<evidence type="ECO:0000256" key="1">
    <source>
        <dbReference type="ARBA" id="ARBA00004141"/>
    </source>
</evidence>
<evidence type="ECO:0000256" key="7">
    <source>
        <dbReference type="RuleBase" id="RU003346"/>
    </source>
</evidence>
<organism evidence="10 11">
    <name type="scientific">Verruconis gallopava</name>
    <dbReference type="NCBI Taxonomy" id="253628"/>
    <lineage>
        <taxon>Eukaryota</taxon>
        <taxon>Fungi</taxon>
        <taxon>Dikarya</taxon>
        <taxon>Ascomycota</taxon>
        <taxon>Pezizomycotina</taxon>
        <taxon>Dothideomycetes</taxon>
        <taxon>Pleosporomycetidae</taxon>
        <taxon>Venturiales</taxon>
        <taxon>Sympoventuriaceae</taxon>
        <taxon>Verruconis</taxon>
    </lineage>
</organism>
<feature type="transmembrane region" description="Helical" evidence="8">
    <location>
        <begin position="133"/>
        <end position="151"/>
    </location>
</feature>
<evidence type="ECO:0000313" key="10">
    <source>
        <dbReference type="EMBL" id="KIW03596.1"/>
    </source>
</evidence>
<dbReference type="VEuPathDB" id="FungiDB:PV09_05350"/>
<dbReference type="RefSeq" id="XP_016213465.1">
    <property type="nucleotide sequence ID" value="XM_016358846.1"/>
</dbReference>
<dbReference type="InterPro" id="IPR036259">
    <property type="entry name" value="MFS_trans_sf"/>
</dbReference>
<dbReference type="InterPro" id="IPR005829">
    <property type="entry name" value="Sugar_transporter_CS"/>
</dbReference>
<protein>
    <recommendedName>
        <fullName evidence="9">Major facilitator superfamily (MFS) profile domain-containing protein</fullName>
    </recommendedName>
</protein>
<feature type="transmembrane region" description="Helical" evidence="8">
    <location>
        <begin position="417"/>
        <end position="443"/>
    </location>
</feature>
<dbReference type="NCBIfam" id="TIGR00879">
    <property type="entry name" value="SP"/>
    <property type="match status" value="1"/>
</dbReference>
<keyword evidence="3 7" id="KW-0813">Transport</keyword>
<keyword evidence="5 8" id="KW-1133">Transmembrane helix</keyword>
<feature type="transmembrane region" description="Helical" evidence="8">
    <location>
        <begin position="363"/>
        <end position="384"/>
    </location>
</feature>
<dbReference type="PRINTS" id="PR00171">
    <property type="entry name" value="SUGRTRNSPORT"/>
</dbReference>
<keyword evidence="6 8" id="KW-0472">Membrane</keyword>
<feature type="transmembrane region" description="Helical" evidence="8">
    <location>
        <begin position="327"/>
        <end position="351"/>
    </location>
</feature>
<dbReference type="PROSITE" id="PS50850">
    <property type="entry name" value="MFS"/>
    <property type="match status" value="1"/>
</dbReference>
<accession>A0A0D1XMA8</accession>
<dbReference type="InterPro" id="IPR020846">
    <property type="entry name" value="MFS_dom"/>
</dbReference>
<dbReference type="EMBL" id="KN847544">
    <property type="protein sequence ID" value="KIW03596.1"/>
    <property type="molecule type" value="Genomic_DNA"/>
</dbReference>
<dbReference type="Proteomes" id="UP000053259">
    <property type="component" value="Unassembled WGS sequence"/>
</dbReference>
<feature type="domain" description="Major facilitator superfamily (MFS) profile" evidence="9">
    <location>
        <begin position="49"/>
        <end position="508"/>
    </location>
</feature>
<dbReference type="SUPFAM" id="SSF103473">
    <property type="entry name" value="MFS general substrate transporter"/>
    <property type="match status" value="1"/>
</dbReference>
<dbReference type="InterPro" id="IPR005828">
    <property type="entry name" value="MFS_sugar_transport-like"/>
</dbReference>
<keyword evidence="4 8" id="KW-0812">Transmembrane</keyword>